<name>A0A8T2USD3_CERRI</name>
<evidence type="ECO:0000313" key="3">
    <source>
        <dbReference type="Proteomes" id="UP000825935"/>
    </source>
</evidence>
<keyword evidence="3" id="KW-1185">Reference proteome</keyword>
<gene>
    <name evidence="2" type="ORF">KP509_05G077200</name>
</gene>
<dbReference type="EMBL" id="CM035410">
    <property type="protein sequence ID" value="KAH7437540.1"/>
    <property type="molecule type" value="Genomic_DNA"/>
</dbReference>
<evidence type="ECO:0000313" key="2">
    <source>
        <dbReference type="EMBL" id="KAH7437540.1"/>
    </source>
</evidence>
<dbReference type="Proteomes" id="UP000825935">
    <property type="component" value="Chromosome 5"/>
</dbReference>
<evidence type="ECO:0000256" key="1">
    <source>
        <dbReference type="SAM" id="SignalP"/>
    </source>
</evidence>
<evidence type="ECO:0008006" key="4">
    <source>
        <dbReference type="Google" id="ProtNLM"/>
    </source>
</evidence>
<sequence length="115" mass="13075">MWSPSFRVLLVGLLVAKLLHNRDATTQISCNLILEHDGQRSGRLTPCHLCEQVKATEIDEVAKITYAFLEPRPCKSSALRSEVSIGERIEMMNTVPIIPGKQQRGEERENHRYFA</sequence>
<proteinExistence type="predicted"/>
<organism evidence="2 3">
    <name type="scientific">Ceratopteris richardii</name>
    <name type="common">Triangle waterfern</name>
    <dbReference type="NCBI Taxonomy" id="49495"/>
    <lineage>
        <taxon>Eukaryota</taxon>
        <taxon>Viridiplantae</taxon>
        <taxon>Streptophyta</taxon>
        <taxon>Embryophyta</taxon>
        <taxon>Tracheophyta</taxon>
        <taxon>Polypodiopsida</taxon>
        <taxon>Polypodiidae</taxon>
        <taxon>Polypodiales</taxon>
        <taxon>Pteridineae</taxon>
        <taxon>Pteridaceae</taxon>
        <taxon>Parkerioideae</taxon>
        <taxon>Ceratopteris</taxon>
    </lineage>
</organism>
<protein>
    <recommendedName>
        <fullName evidence="4">Secreted protein</fullName>
    </recommendedName>
</protein>
<dbReference type="AlphaFoldDB" id="A0A8T2USD3"/>
<comment type="caution">
    <text evidence="2">The sequence shown here is derived from an EMBL/GenBank/DDBJ whole genome shotgun (WGS) entry which is preliminary data.</text>
</comment>
<reference evidence="2" key="1">
    <citation type="submission" date="2021-08" db="EMBL/GenBank/DDBJ databases">
        <title>WGS assembly of Ceratopteris richardii.</title>
        <authorList>
            <person name="Marchant D.B."/>
            <person name="Chen G."/>
            <person name="Jenkins J."/>
            <person name="Shu S."/>
            <person name="Leebens-Mack J."/>
            <person name="Grimwood J."/>
            <person name="Schmutz J."/>
            <person name="Soltis P."/>
            <person name="Soltis D."/>
            <person name="Chen Z.-H."/>
        </authorList>
    </citation>
    <scope>NUCLEOTIDE SEQUENCE</scope>
    <source>
        <strain evidence="2">Whitten #5841</strain>
        <tissue evidence="2">Leaf</tissue>
    </source>
</reference>
<keyword evidence="1" id="KW-0732">Signal</keyword>
<feature type="signal peptide" evidence="1">
    <location>
        <begin position="1"/>
        <end position="24"/>
    </location>
</feature>
<feature type="chain" id="PRO_5035848373" description="Secreted protein" evidence="1">
    <location>
        <begin position="25"/>
        <end position="115"/>
    </location>
</feature>
<accession>A0A8T2USD3</accession>